<feature type="binding site" evidence="9">
    <location>
        <position position="13"/>
    </location>
    <ligand>
        <name>NADPH</name>
        <dbReference type="ChEBI" id="CHEBI:57783"/>
    </ligand>
</feature>
<feature type="domain" description="DXP reductoisomerase C-terminal" evidence="12">
    <location>
        <begin position="258"/>
        <end position="374"/>
    </location>
</feature>
<evidence type="ECO:0000313" key="14">
    <source>
        <dbReference type="Proteomes" id="UP001232445"/>
    </source>
</evidence>
<evidence type="ECO:0000259" key="11">
    <source>
        <dbReference type="Pfam" id="PF08436"/>
    </source>
</evidence>
<evidence type="ECO:0000256" key="8">
    <source>
        <dbReference type="ARBA" id="ARBA00048543"/>
    </source>
</evidence>
<protein>
    <recommendedName>
        <fullName evidence="9">1-deoxy-D-xylulose 5-phosphate reductoisomerase</fullName>
        <shortName evidence="9">DXP reductoisomerase</shortName>
        <ecNumber evidence="9">1.1.1.267</ecNumber>
    </recommendedName>
    <alternativeName>
        <fullName evidence="9">1-deoxyxylulose-5-phosphate reductoisomerase</fullName>
    </alternativeName>
    <alternativeName>
        <fullName evidence="9">2-C-methyl-D-erythritol 4-phosphate synthase</fullName>
    </alternativeName>
</protein>
<proteinExistence type="inferred from homology"/>
<feature type="binding site" evidence="9">
    <location>
        <position position="149"/>
    </location>
    <ligand>
        <name>1-deoxy-D-xylulose 5-phosphate</name>
        <dbReference type="ChEBI" id="CHEBI:57792"/>
    </ligand>
</feature>
<dbReference type="Gene3D" id="1.10.1740.10">
    <property type="match status" value="1"/>
</dbReference>
<dbReference type="EC" id="1.1.1.267" evidence="9"/>
<feature type="binding site" evidence="9">
    <location>
        <position position="38"/>
    </location>
    <ligand>
        <name>NADPH</name>
        <dbReference type="ChEBI" id="CHEBI:57783"/>
    </ligand>
</feature>
<comment type="cofactor">
    <cofactor evidence="9">
        <name>Mg(2+)</name>
        <dbReference type="ChEBI" id="CHEBI:18420"/>
    </cofactor>
    <cofactor evidence="9">
        <name>Mn(2+)</name>
        <dbReference type="ChEBI" id="CHEBI:29035"/>
    </cofactor>
</comment>
<dbReference type="RefSeq" id="WP_307334254.1">
    <property type="nucleotide sequence ID" value="NZ_JAUSUQ010000001.1"/>
</dbReference>
<comment type="catalytic activity">
    <reaction evidence="8">
        <text>2-C-methyl-D-erythritol 4-phosphate + NADP(+) = 1-deoxy-D-xylulose 5-phosphate + NADPH + H(+)</text>
        <dbReference type="Rhea" id="RHEA:13717"/>
        <dbReference type="ChEBI" id="CHEBI:15378"/>
        <dbReference type="ChEBI" id="CHEBI:57783"/>
        <dbReference type="ChEBI" id="CHEBI:57792"/>
        <dbReference type="ChEBI" id="CHEBI:58262"/>
        <dbReference type="ChEBI" id="CHEBI:58349"/>
        <dbReference type="EC" id="1.1.1.267"/>
    </reaction>
    <physiologicalReaction direction="right-to-left" evidence="8">
        <dbReference type="Rhea" id="RHEA:13719"/>
    </physiologicalReaction>
</comment>
<feature type="binding site" evidence="9">
    <location>
        <position position="147"/>
    </location>
    <ligand>
        <name>Mn(2+)</name>
        <dbReference type="ChEBI" id="CHEBI:29035"/>
    </ligand>
</feature>
<comment type="caution">
    <text evidence="13">The sequence shown here is derived from an EMBL/GenBank/DDBJ whole genome shotgun (WGS) entry which is preliminary data.</text>
</comment>
<dbReference type="Gene3D" id="3.40.50.720">
    <property type="entry name" value="NAD(P)-binding Rossmann-like Domain"/>
    <property type="match status" value="1"/>
</dbReference>
<feature type="binding site" evidence="9">
    <location>
        <position position="209"/>
    </location>
    <ligand>
        <name>1-deoxy-D-xylulose 5-phosphate</name>
        <dbReference type="ChEBI" id="CHEBI:57792"/>
    </ligand>
</feature>
<dbReference type="SUPFAM" id="SSF51735">
    <property type="entry name" value="NAD(P)-binding Rossmann-fold domains"/>
    <property type="match status" value="1"/>
</dbReference>
<feature type="binding site" evidence="9">
    <location>
        <position position="218"/>
    </location>
    <ligand>
        <name>Mn(2+)</name>
        <dbReference type="ChEBI" id="CHEBI:29035"/>
    </ligand>
</feature>
<dbReference type="Pfam" id="PF08436">
    <property type="entry name" value="DXP_redisom_C"/>
    <property type="match status" value="1"/>
</dbReference>
<name>A0ABU0CLK5_9BACI</name>
<dbReference type="HAMAP" id="MF_00183">
    <property type="entry name" value="DXP_reductoisom"/>
    <property type="match status" value="1"/>
</dbReference>
<feature type="binding site" evidence="9">
    <location>
        <position position="173"/>
    </location>
    <ligand>
        <name>1-deoxy-D-xylulose 5-phosphate</name>
        <dbReference type="ChEBI" id="CHEBI:57792"/>
    </ligand>
</feature>
<feature type="binding site" evidence="9">
    <location>
        <position position="196"/>
    </location>
    <ligand>
        <name>1-deoxy-D-xylulose 5-phosphate</name>
        <dbReference type="ChEBI" id="CHEBI:57792"/>
    </ligand>
</feature>
<dbReference type="PIRSF" id="PIRSF006205">
    <property type="entry name" value="Dxp_reductismrs"/>
    <property type="match status" value="1"/>
</dbReference>
<evidence type="ECO:0000256" key="1">
    <source>
        <dbReference type="ARBA" id="ARBA00005094"/>
    </source>
</evidence>
<evidence type="ECO:0000259" key="10">
    <source>
        <dbReference type="Pfam" id="PF02670"/>
    </source>
</evidence>
<gene>
    <name evidence="9" type="primary">dxr</name>
    <name evidence="13" type="ORF">J2S00_000066</name>
</gene>
<keyword evidence="7 9" id="KW-0414">Isoprene biosynthesis</keyword>
<dbReference type="InterPro" id="IPR026877">
    <property type="entry name" value="DXPR_C"/>
</dbReference>
<feature type="binding site" evidence="9">
    <location>
        <position position="12"/>
    </location>
    <ligand>
        <name>NADPH</name>
        <dbReference type="ChEBI" id="CHEBI:57783"/>
    </ligand>
</feature>
<evidence type="ECO:0000256" key="4">
    <source>
        <dbReference type="ARBA" id="ARBA00022857"/>
    </source>
</evidence>
<dbReference type="NCBIfam" id="TIGR00243">
    <property type="entry name" value="Dxr"/>
    <property type="match status" value="1"/>
</dbReference>
<keyword evidence="9" id="KW-0460">Magnesium</keyword>
<comment type="similarity">
    <text evidence="2 9">Belongs to the DXR family.</text>
</comment>
<reference evidence="13 14" key="1">
    <citation type="submission" date="2023-07" db="EMBL/GenBank/DDBJ databases">
        <title>Genomic Encyclopedia of Type Strains, Phase IV (KMG-IV): sequencing the most valuable type-strain genomes for metagenomic binning, comparative biology and taxonomic classification.</title>
        <authorList>
            <person name="Goeker M."/>
        </authorList>
    </citation>
    <scope>NUCLEOTIDE SEQUENCE [LARGE SCALE GENOMIC DNA]</scope>
    <source>
        <strain evidence="13 14">DSM 17740</strain>
    </source>
</reference>
<dbReference type="PANTHER" id="PTHR30525:SF0">
    <property type="entry name" value="1-DEOXY-D-XYLULOSE 5-PHOSPHATE REDUCTOISOMERASE, CHLOROPLASTIC"/>
    <property type="match status" value="1"/>
</dbReference>
<feature type="binding site" evidence="9">
    <location>
        <position position="121"/>
    </location>
    <ligand>
        <name>NADPH</name>
        <dbReference type="ChEBI" id="CHEBI:57783"/>
    </ligand>
</feature>
<dbReference type="GO" id="GO:0030604">
    <property type="term" value="F:1-deoxy-D-xylulose-5-phosphate reductoisomerase activity"/>
    <property type="evidence" value="ECO:0007669"/>
    <property type="project" value="UniProtKB-EC"/>
</dbReference>
<evidence type="ECO:0000259" key="12">
    <source>
        <dbReference type="Pfam" id="PF13288"/>
    </source>
</evidence>
<sequence length="383" mass="42310">MKNIAVLGSTGSIGRQTLEVIASHPGSFRLVAMAAGTNADLIIEQANKFQPALVSVSTKELAERVKIHIPAHTKVVYGLEGLIEVATHEDVHTLVTAVVGSIGLKPTLAAIEQGKQIALANKETLVTAGQIVMELAAKHQVSILPVDSEHSAIFQCLQGENKSQVEKIILTASGGSFRHKSREELVNVSLEDALKHPNWSMGPKVTIDSATMMNKGLEVIEAHWLFSMPYDNIEVLLHDESIIHSMVVFQDSAVMAQLGTPDMRVPIQYALTYPERYPFFTPRLDLAQVGCLHFREADFNRYPCLRLAFEAGKTGGTMPTVLNAANEIAVTQFLRSEISFLDIEKVIEETMNQHEPIANPTLEEIEEVDRWARERAKSIERRC</sequence>
<dbReference type="Pfam" id="PF02670">
    <property type="entry name" value="DXP_reductoisom"/>
    <property type="match status" value="1"/>
</dbReference>
<feature type="binding site" evidence="9">
    <location>
        <position position="10"/>
    </location>
    <ligand>
        <name>NADPH</name>
        <dbReference type="ChEBI" id="CHEBI:57783"/>
    </ligand>
</feature>
<evidence type="ECO:0000256" key="3">
    <source>
        <dbReference type="ARBA" id="ARBA00022723"/>
    </source>
</evidence>
<dbReference type="InterPro" id="IPR036169">
    <property type="entry name" value="DXPR_C_sf"/>
</dbReference>
<evidence type="ECO:0000256" key="6">
    <source>
        <dbReference type="ARBA" id="ARBA00023211"/>
    </source>
</evidence>
<keyword evidence="5 9" id="KW-0560">Oxidoreductase</keyword>
<evidence type="ECO:0000256" key="9">
    <source>
        <dbReference type="HAMAP-Rule" id="MF_00183"/>
    </source>
</evidence>
<evidence type="ECO:0000313" key="13">
    <source>
        <dbReference type="EMBL" id="MDQ0337296.1"/>
    </source>
</evidence>
<dbReference type="SUPFAM" id="SSF69055">
    <property type="entry name" value="1-deoxy-D-xylulose-5-phosphate reductoisomerase, C-terminal domain"/>
    <property type="match status" value="1"/>
</dbReference>
<comment type="caution">
    <text evidence="9">Lacks conserved residue(s) required for the propagation of feature annotation.</text>
</comment>
<feature type="binding site" evidence="9">
    <location>
        <position position="149"/>
    </location>
    <ligand>
        <name>Mn(2+)</name>
        <dbReference type="ChEBI" id="CHEBI:29035"/>
    </ligand>
</feature>
<feature type="binding site" evidence="9">
    <location>
        <position position="122"/>
    </location>
    <ligand>
        <name>1-deoxy-D-xylulose 5-phosphate</name>
        <dbReference type="ChEBI" id="CHEBI:57792"/>
    </ligand>
</feature>
<feature type="binding site" evidence="9">
    <location>
        <position position="11"/>
    </location>
    <ligand>
        <name>NADPH</name>
        <dbReference type="ChEBI" id="CHEBI:57783"/>
    </ligand>
</feature>
<feature type="domain" description="1-deoxy-D-xylulose 5-phosphate reductoisomerase C-terminal" evidence="11">
    <location>
        <begin position="143"/>
        <end position="226"/>
    </location>
</feature>
<dbReference type="NCBIfam" id="NF009114">
    <property type="entry name" value="PRK12464.1"/>
    <property type="match status" value="1"/>
</dbReference>
<dbReference type="PANTHER" id="PTHR30525">
    <property type="entry name" value="1-DEOXY-D-XYLULOSE 5-PHOSPHATE REDUCTOISOMERASE"/>
    <property type="match status" value="1"/>
</dbReference>
<feature type="binding site" evidence="9">
    <location>
        <position position="215"/>
    </location>
    <ligand>
        <name>1-deoxy-D-xylulose 5-phosphate</name>
        <dbReference type="ChEBI" id="CHEBI:57792"/>
    </ligand>
</feature>
<feature type="binding site" evidence="9">
    <location>
        <position position="36"/>
    </location>
    <ligand>
        <name>NADPH</name>
        <dbReference type="ChEBI" id="CHEBI:57783"/>
    </ligand>
</feature>
<keyword evidence="4 9" id="KW-0521">NADP</keyword>
<organism evidence="13 14">
    <name type="scientific">Caldalkalibacillus uzonensis</name>
    <dbReference type="NCBI Taxonomy" id="353224"/>
    <lineage>
        <taxon>Bacteria</taxon>
        <taxon>Bacillati</taxon>
        <taxon>Bacillota</taxon>
        <taxon>Bacilli</taxon>
        <taxon>Bacillales</taxon>
        <taxon>Bacillaceae</taxon>
        <taxon>Caldalkalibacillus</taxon>
    </lineage>
</organism>
<evidence type="ECO:0000256" key="7">
    <source>
        <dbReference type="ARBA" id="ARBA00023229"/>
    </source>
</evidence>
<keyword evidence="14" id="KW-1185">Reference proteome</keyword>
<evidence type="ECO:0000256" key="2">
    <source>
        <dbReference type="ARBA" id="ARBA00006825"/>
    </source>
</evidence>
<comment type="pathway">
    <text evidence="1 9">Isoprenoid biosynthesis; isopentenyl diphosphate biosynthesis via DXP pathway; isopentenyl diphosphate from 1-deoxy-D-xylulose 5-phosphate: step 1/6.</text>
</comment>
<comment type="function">
    <text evidence="9">Catalyzes the NADPH-dependent rearrangement and reduction of 1-deoxy-D-xylulose-5-phosphate (DXP) to 2-C-methyl-D-erythritol 4-phosphate (MEP).</text>
</comment>
<dbReference type="InterPro" id="IPR003821">
    <property type="entry name" value="DXP_reductoisomerase"/>
</dbReference>
<feature type="binding site" evidence="9">
    <location>
        <position position="214"/>
    </location>
    <ligand>
        <name>1-deoxy-D-xylulose 5-phosphate</name>
        <dbReference type="ChEBI" id="CHEBI:57792"/>
    </ligand>
</feature>
<dbReference type="Proteomes" id="UP001232445">
    <property type="component" value="Unassembled WGS sequence"/>
</dbReference>
<feature type="binding site" evidence="9">
    <location>
        <position position="148"/>
    </location>
    <ligand>
        <name>1-deoxy-D-xylulose 5-phosphate</name>
        <dbReference type="ChEBI" id="CHEBI:57792"/>
    </ligand>
</feature>
<feature type="binding site" evidence="9">
    <location>
        <position position="218"/>
    </location>
    <ligand>
        <name>1-deoxy-D-xylulose 5-phosphate</name>
        <dbReference type="ChEBI" id="CHEBI:57792"/>
    </ligand>
</feature>
<keyword evidence="6 9" id="KW-0464">Manganese</keyword>
<feature type="domain" description="1-deoxy-D-xylulose 5-phosphate reductoisomerase N-terminal" evidence="10">
    <location>
        <begin position="4"/>
        <end position="129"/>
    </location>
</feature>
<dbReference type="EMBL" id="JAUSUQ010000001">
    <property type="protein sequence ID" value="MDQ0337296.1"/>
    <property type="molecule type" value="Genomic_DNA"/>
</dbReference>
<dbReference type="InterPro" id="IPR013512">
    <property type="entry name" value="DXP_reductoisomerase_N"/>
</dbReference>
<dbReference type="SUPFAM" id="SSF55347">
    <property type="entry name" value="Glyceraldehyde-3-phosphate dehydrogenase-like, C-terminal domain"/>
    <property type="match status" value="1"/>
</dbReference>
<feature type="binding site" evidence="9">
    <location>
        <position position="202"/>
    </location>
    <ligand>
        <name>NADPH</name>
        <dbReference type="ChEBI" id="CHEBI:57783"/>
    </ligand>
</feature>
<evidence type="ECO:0000256" key="5">
    <source>
        <dbReference type="ARBA" id="ARBA00023002"/>
    </source>
</evidence>
<keyword evidence="3 9" id="KW-0479">Metal-binding</keyword>
<dbReference type="InterPro" id="IPR013644">
    <property type="entry name" value="DXP_reductoisomerase_C"/>
</dbReference>
<dbReference type="Pfam" id="PF13288">
    <property type="entry name" value="DXPR_C"/>
    <property type="match status" value="1"/>
</dbReference>
<dbReference type="InterPro" id="IPR036291">
    <property type="entry name" value="NAD(P)-bd_dom_sf"/>
</dbReference>
<accession>A0ABU0CLK5</accession>
<feature type="binding site" evidence="9">
    <location>
        <position position="123"/>
    </location>
    <ligand>
        <name>NADPH</name>
        <dbReference type="ChEBI" id="CHEBI:57783"/>
    </ligand>
</feature>